<evidence type="ECO:0000313" key="4">
    <source>
        <dbReference type="EMBL" id="KAK4357960.1"/>
    </source>
</evidence>
<feature type="repeat" description="PPR" evidence="3">
    <location>
        <begin position="262"/>
        <end position="296"/>
    </location>
</feature>
<evidence type="ECO:0000256" key="2">
    <source>
        <dbReference type="ARBA" id="ARBA00022737"/>
    </source>
</evidence>
<protein>
    <recommendedName>
        <fullName evidence="6">Pentatricopeptide repeat-containing protein</fullName>
    </recommendedName>
</protein>
<dbReference type="GO" id="GO:0003729">
    <property type="term" value="F:mRNA binding"/>
    <property type="evidence" value="ECO:0007669"/>
    <property type="project" value="TreeGrafter"/>
</dbReference>
<feature type="repeat" description="PPR" evidence="3">
    <location>
        <begin position="297"/>
        <end position="331"/>
    </location>
</feature>
<feature type="repeat" description="PPR" evidence="3">
    <location>
        <begin position="395"/>
        <end position="429"/>
    </location>
</feature>
<feature type="repeat" description="PPR" evidence="3">
    <location>
        <begin position="165"/>
        <end position="199"/>
    </location>
</feature>
<sequence length="786" mass="88979">MLRLTLQSPLKPPLLSSLFLLKPSFPTTNLVVNHPEPPPTTTGLSRILNFFLQNHTKGSTKLFKDNPFLKKIILELNSLEIEGIVEKLSVENYESTLEFFFLLRNDYAFKHSRVSHIVIAHILAKKQRFRALKFHLQHFVQQEGSGSAHSICELILCRFQKWDSNHVVWDVLASAYSRCQMVDDSLFVFAKMKDFNIQASIITYNNLLYSLRHTDNIWDVYGDIKASGINPSEYTNSILIDGLCKQFLMQKAVDFLRESEPCVVSFNTLMSSSCKMGSVDVAKSFFCMMFKCGLHPNVYSYNILIHGLSVAGAMEEALEFTDDMEKHGVEPNQVTYNVLAKGFHLLGMMNGVWKFVNEMLHKGINPDIFTCTMLICGYYNDEGIKVREDTRFHASDISDTMLLSSLCKSGCFDEALNLFHEIESSGHKPDPIMYSILIRGLCKRGLVEMAFQLYKDMLCCKRILPNIVAHRSILKSFCEKGYICEARVLFDALINCDLMDDVFLGNIMIDGYAKLGDIGEAVHVYELITGKGIMPTIVTFNSLIYGFCKARKLDDARKWVDTICAHGLIPSARTYTTLMDAYGEEGKMEAVFELLEEMKARGIEPTHVTYTVIIKCLCKRRQMHESVRILKGMLPDDFQPDEVFYNTIIKNLCEARDMKGASQLHKEMAVHKLQPSRVTYNIILNGLCTHGDLKDAEELFSTLQDVGLMKCDYTILIKAHCAKGSVDKAVVTGFVNTSTVQTAGLNLSQATISAQINLRKHADRGRDGLMSICCKAMKRRSKLRLR</sequence>
<feature type="repeat" description="PPR" evidence="3">
    <location>
        <begin position="606"/>
        <end position="640"/>
    </location>
</feature>
<dbReference type="Pfam" id="PF13812">
    <property type="entry name" value="PPR_3"/>
    <property type="match status" value="1"/>
</dbReference>
<dbReference type="Pfam" id="PF01535">
    <property type="entry name" value="PPR"/>
    <property type="match status" value="2"/>
</dbReference>
<dbReference type="InterPro" id="IPR011990">
    <property type="entry name" value="TPR-like_helical_dom_sf"/>
</dbReference>
<evidence type="ECO:0000256" key="1">
    <source>
        <dbReference type="ARBA" id="ARBA00007626"/>
    </source>
</evidence>
<dbReference type="PANTHER" id="PTHR47933">
    <property type="entry name" value="PENTATRICOPEPTIDE REPEAT-CONTAINING PROTEIN 1, MITOCHONDRIAL"/>
    <property type="match status" value="1"/>
</dbReference>
<dbReference type="EMBL" id="JAVYJV010000012">
    <property type="protein sequence ID" value="KAK4357960.1"/>
    <property type="molecule type" value="Genomic_DNA"/>
</dbReference>
<evidence type="ECO:0000313" key="5">
    <source>
        <dbReference type="Proteomes" id="UP001291623"/>
    </source>
</evidence>
<dbReference type="Gene3D" id="1.25.40.10">
    <property type="entry name" value="Tetratricopeptide repeat domain"/>
    <property type="match status" value="5"/>
</dbReference>
<feature type="repeat" description="PPR" evidence="3">
    <location>
        <begin position="430"/>
        <end position="465"/>
    </location>
</feature>
<accession>A0AAE1RUM4</accession>
<feature type="repeat" description="PPR" evidence="3">
    <location>
        <begin position="501"/>
        <end position="535"/>
    </location>
</feature>
<feature type="repeat" description="PPR" evidence="3">
    <location>
        <begin position="536"/>
        <end position="570"/>
    </location>
</feature>
<feature type="repeat" description="PPR" evidence="3">
    <location>
        <begin position="641"/>
        <end position="675"/>
    </location>
</feature>
<keyword evidence="5" id="KW-1185">Reference proteome</keyword>
<feature type="repeat" description="PPR" evidence="3">
    <location>
        <begin position="571"/>
        <end position="605"/>
    </location>
</feature>
<dbReference type="NCBIfam" id="TIGR00756">
    <property type="entry name" value="PPR"/>
    <property type="match status" value="11"/>
</dbReference>
<dbReference type="Pfam" id="PF13041">
    <property type="entry name" value="PPR_2"/>
    <property type="match status" value="5"/>
</dbReference>
<dbReference type="PANTHER" id="PTHR47933:SF45">
    <property type="entry name" value="PENTACOTRIPEPTIDE-REPEAT REGION OF PRORP DOMAIN-CONTAINING PROTEIN"/>
    <property type="match status" value="1"/>
</dbReference>
<comment type="caution">
    <text evidence="4">The sequence shown here is derived from an EMBL/GenBank/DDBJ whole genome shotgun (WGS) entry which is preliminary data.</text>
</comment>
<organism evidence="4 5">
    <name type="scientific">Anisodus tanguticus</name>
    <dbReference type="NCBI Taxonomy" id="243964"/>
    <lineage>
        <taxon>Eukaryota</taxon>
        <taxon>Viridiplantae</taxon>
        <taxon>Streptophyta</taxon>
        <taxon>Embryophyta</taxon>
        <taxon>Tracheophyta</taxon>
        <taxon>Spermatophyta</taxon>
        <taxon>Magnoliopsida</taxon>
        <taxon>eudicotyledons</taxon>
        <taxon>Gunneridae</taxon>
        <taxon>Pentapetalae</taxon>
        <taxon>asterids</taxon>
        <taxon>lamiids</taxon>
        <taxon>Solanales</taxon>
        <taxon>Solanaceae</taxon>
        <taxon>Solanoideae</taxon>
        <taxon>Hyoscyameae</taxon>
        <taxon>Anisodus</taxon>
    </lineage>
</organism>
<name>A0AAE1RUM4_9SOLA</name>
<evidence type="ECO:0000256" key="3">
    <source>
        <dbReference type="PROSITE-ProRule" id="PRU00708"/>
    </source>
</evidence>
<dbReference type="InterPro" id="IPR051240">
    <property type="entry name" value="Mito_RNA-Proc/Resp"/>
</dbReference>
<feature type="repeat" description="PPR" evidence="3">
    <location>
        <begin position="332"/>
        <end position="366"/>
    </location>
</feature>
<comment type="similarity">
    <text evidence="1">Belongs to the PPR family. P subfamily.</text>
</comment>
<reference evidence="4" key="1">
    <citation type="submission" date="2023-12" db="EMBL/GenBank/DDBJ databases">
        <title>Genome assembly of Anisodus tanguticus.</title>
        <authorList>
            <person name="Wang Y.-J."/>
        </authorList>
    </citation>
    <scope>NUCLEOTIDE SEQUENCE</scope>
    <source>
        <strain evidence="4">KB-2021</strain>
        <tissue evidence="4">Leaf</tissue>
    </source>
</reference>
<feature type="repeat" description="PPR" evidence="3">
    <location>
        <begin position="676"/>
        <end position="710"/>
    </location>
</feature>
<proteinExistence type="inferred from homology"/>
<keyword evidence="2" id="KW-0677">Repeat</keyword>
<gene>
    <name evidence="4" type="ORF">RND71_023570</name>
</gene>
<dbReference type="InterPro" id="IPR002885">
    <property type="entry name" value="PPR_rpt"/>
</dbReference>
<evidence type="ECO:0008006" key="6">
    <source>
        <dbReference type="Google" id="ProtNLM"/>
    </source>
</evidence>
<dbReference type="AlphaFoldDB" id="A0AAE1RUM4"/>
<dbReference type="Proteomes" id="UP001291623">
    <property type="component" value="Unassembled WGS sequence"/>
</dbReference>
<dbReference type="PROSITE" id="PS51375">
    <property type="entry name" value="PPR"/>
    <property type="match status" value="12"/>
</dbReference>